<evidence type="ECO:0000256" key="3">
    <source>
        <dbReference type="ARBA" id="ARBA00022598"/>
    </source>
</evidence>
<dbReference type="InterPro" id="IPR003010">
    <property type="entry name" value="C-N_Hydrolase"/>
</dbReference>
<dbReference type="GO" id="GO:0009435">
    <property type="term" value="P:NAD+ biosynthetic process"/>
    <property type="evidence" value="ECO:0007669"/>
    <property type="project" value="UniProtKB-UniRule"/>
</dbReference>
<dbReference type="FunFam" id="3.40.50.620:FF:000106">
    <property type="entry name" value="Glutamine-dependent NAD(+) synthetase"/>
    <property type="match status" value="1"/>
</dbReference>
<comment type="pathway">
    <text evidence="1 7 8">Cofactor biosynthesis; NAD(+) biosynthesis; NAD(+) from deamido-NAD(+) (L-Gln route): step 1/1.</text>
</comment>
<keyword evidence="6 7" id="KW-0520">NAD</keyword>
<comment type="caution">
    <text evidence="11">The sequence shown here is derived from an EMBL/GenBank/DDBJ whole genome shotgun (WGS) entry which is preliminary data.</text>
</comment>
<dbReference type="PANTHER" id="PTHR23090">
    <property type="entry name" value="NH 3 /GLUTAMINE-DEPENDENT NAD + SYNTHETASE"/>
    <property type="match status" value="1"/>
</dbReference>
<feature type="binding site" evidence="7">
    <location>
        <position position="386"/>
    </location>
    <ligand>
        <name>deamido-NAD(+)</name>
        <dbReference type="ChEBI" id="CHEBI:58437"/>
        <note>ligand shared between two neighboring subunits</note>
    </ligand>
</feature>
<reference evidence="12" key="1">
    <citation type="submission" date="2016-07" db="EMBL/GenBank/DDBJ databases">
        <authorList>
            <person name="Florea S."/>
            <person name="Webb J.S."/>
            <person name="Jaromczyk J."/>
            <person name="Schardl C.L."/>
        </authorList>
    </citation>
    <scope>NUCLEOTIDE SEQUENCE [LARGE SCALE GENOMIC DNA]</scope>
    <source>
        <strain evidence="12">KCTC 42131</strain>
    </source>
</reference>
<evidence type="ECO:0000256" key="4">
    <source>
        <dbReference type="ARBA" id="ARBA00022741"/>
    </source>
</evidence>
<dbReference type="HAMAP" id="MF_02090">
    <property type="entry name" value="NadE_glutamine_dep"/>
    <property type="match status" value="1"/>
</dbReference>
<feature type="binding site" evidence="7">
    <location>
        <position position="181"/>
    </location>
    <ligand>
        <name>L-glutamine</name>
        <dbReference type="ChEBI" id="CHEBI:58359"/>
    </ligand>
</feature>
<feature type="active site" description="For glutaminase activity" evidence="7">
    <location>
        <position position="113"/>
    </location>
</feature>
<evidence type="ECO:0000256" key="6">
    <source>
        <dbReference type="ARBA" id="ARBA00023027"/>
    </source>
</evidence>
<feature type="binding site" evidence="7">
    <location>
        <position position="410"/>
    </location>
    <ligand>
        <name>ATP</name>
        <dbReference type="ChEBI" id="CHEBI:30616"/>
    </ligand>
</feature>
<gene>
    <name evidence="7" type="primary">nadE</name>
    <name evidence="11" type="ORF">PHACT_14240</name>
</gene>
<feature type="domain" description="CN hydrolase" evidence="10">
    <location>
        <begin position="5"/>
        <end position="245"/>
    </location>
</feature>
<dbReference type="PROSITE" id="PS50263">
    <property type="entry name" value="CN_HYDROLASE"/>
    <property type="match status" value="1"/>
</dbReference>
<dbReference type="UniPathway" id="UPA00253">
    <property type="reaction ID" value="UER00334"/>
</dbReference>
<comment type="caution">
    <text evidence="7">Lacks conserved residue(s) required for the propagation of feature annotation.</text>
</comment>
<accession>A0A1E8CGC8</accession>
<feature type="binding site" evidence="7">
    <location>
        <position position="415"/>
    </location>
    <ligand>
        <name>deamido-NAD(+)</name>
        <dbReference type="ChEBI" id="CHEBI:58437"/>
        <note>ligand shared between two neighboring subunits</note>
    </ligand>
</feature>
<evidence type="ECO:0000256" key="9">
    <source>
        <dbReference type="RuleBase" id="RU003811"/>
    </source>
</evidence>
<dbReference type="GO" id="GO:0005737">
    <property type="term" value="C:cytoplasm"/>
    <property type="evidence" value="ECO:0007669"/>
    <property type="project" value="InterPro"/>
</dbReference>
<feature type="binding site" evidence="7">
    <location>
        <position position="175"/>
    </location>
    <ligand>
        <name>L-glutamine</name>
        <dbReference type="ChEBI" id="CHEBI:58359"/>
    </ligand>
</feature>
<dbReference type="InterPro" id="IPR022310">
    <property type="entry name" value="NAD/GMP_synthase"/>
</dbReference>
<evidence type="ECO:0000256" key="5">
    <source>
        <dbReference type="ARBA" id="ARBA00022840"/>
    </source>
</evidence>
<feature type="binding site" evidence="7">
    <location>
        <position position="119"/>
    </location>
    <ligand>
        <name>L-glutamine</name>
        <dbReference type="ChEBI" id="CHEBI:58359"/>
    </ligand>
</feature>
<comment type="similarity">
    <text evidence="9">Belongs to the NAD synthetase family.</text>
</comment>
<dbReference type="GO" id="GO:0004359">
    <property type="term" value="F:glutaminase activity"/>
    <property type="evidence" value="ECO:0007669"/>
    <property type="project" value="InterPro"/>
</dbReference>
<sequence>MASPLTIVMAQLNLIVGDIPGNTQTILHAAREAVRDHHADVVVYPELSLTAYPAEDLLLRPSLAPRINTALQQLCDARMDAYLIVGYPLTDNGQLFNAVSVIHEGEIKATYCKQSLPNYQVFDERRYFQSGNSPCIVNIKGLPVALTICEDLWDPLPIRQASQAGVGLLININASPFHTDKLEQRQRLLARRAMESGTPILYVNQVGGQDELVFDGNSMVADADGRVTTVGPAFREALIPVSFRIEQALAWPELSDTASVSVTPDSLPTVPADRDVEQRCYQAMILGLRDYARKNRFSSVILGLSGGIDSALTLALAVDALGADQVTAIMMPFTYTSDLSVRLAAAQAERLHVNYDVIPITDCYQAFAGALANQFAGLPADLTEQNIQARCRGVMLMAISNKKGALVLTTGNKSEIAVGYSTLYGDMAGGFNVLKDASKTLVYRLARYRNAIARADGEADIIPVEVIERPPSAELAPGQQDDDNLPPYDRLDQILALYVESDLGADAIIGHGFDEEEVRRVLRLVDINEYKRRQAPIGVRLTERAFGRDRRYPITQGWAAGE</sequence>
<feature type="active site" description="Proton acceptor; for glutaminase activity" evidence="7">
    <location>
        <position position="46"/>
    </location>
</feature>
<dbReference type="SUPFAM" id="SSF56317">
    <property type="entry name" value="Carbon-nitrogen hydrolase"/>
    <property type="match status" value="1"/>
</dbReference>
<comment type="function">
    <text evidence="7">Catalyzes the ATP-dependent amidation of deamido-NAD to form NAD. Uses L-glutamine as a nitrogen source.</text>
</comment>
<dbReference type="EMBL" id="MASR01000003">
    <property type="protein sequence ID" value="OFE11277.1"/>
    <property type="molecule type" value="Genomic_DNA"/>
</dbReference>
<dbReference type="CDD" id="cd07570">
    <property type="entry name" value="GAT_Gln-NAD-synth"/>
    <property type="match status" value="1"/>
</dbReference>
<organism evidence="11 12">
    <name type="scientific">Pseudohongiella acticola</name>
    <dbReference type="NCBI Taxonomy" id="1524254"/>
    <lineage>
        <taxon>Bacteria</taxon>
        <taxon>Pseudomonadati</taxon>
        <taxon>Pseudomonadota</taxon>
        <taxon>Gammaproteobacteria</taxon>
        <taxon>Pseudomonadales</taxon>
        <taxon>Pseudohongiellaceae</taxon>
        <taxon>Pseudohongiella</taxon>
    </lineage>
</organism>
<dbReference type="InterPro" id="IPR014445">
    <property type="entry name" value="Gln-dep_NAD_synthase"/>
</dbReference>
<dbReference type="SUPFAM" id="SSF52402">
    <property type="entry name" value="Adenine nucleotide alpha hydrolases-like"/>
    <property type="match status" value="1"/>
</dbReference>
<evidence type="ECO:0000313" key="12">
    <source>
        <dbReference type="Proteomes" id="UP000175669"/>
    </source>
</evidence>
<keyword evidence="12" id="KW-1185">Reference proteome</keyword>
<dbReference type="CDD" id="cd00553">
    <property type="entry name" value="NAD_synthase"/>
    <property type="match status" value="1"/>
</dbReference>
<dbReference type="InterPro" id="IPR036526">
    <property type="entry name" value="C-N_Hydrolase_sf"/>
</dbReference>
<keyword evidence="4 7" id="KW-0547">Nucleotide-binding</keyword>
<evidence type="ECO:0000256" key="2">
    <source>
        <dbReference type="ARBA" id="ARBA00007145"/>
    </source>
</evidence>
<dbReference type="Gene3D" id="3.40.50.620">
    <property type="entry name" value="HUPs"/>
    <property type="match status" value="1"/>
</dbReference>
<dbReference type="NCBIfam" id="TIGR00552">
    <property type="entry name" value="nadE"/>
    <property type="match status" value="1"/>
</dbReference>
<keyword evidence="3 7" id="KW-0436">Ligase</keyword>
<dbReference type="Proteomes" id="UP000175669">
    <property type="component" value="Unassembled WGS sequence"/>
</dbReference>
<dbReference type="GO" id="GO:0008795">
    <property type="term" value="F:NAD+ synthase activity"/>
    <property type="evidence" value="ECO:0007669"/>
    <property type="project" value="UniProtKB-UniRule"/>
</dbReference>
<dbReference type="GO" id="GO:0005524">
    <property type="term" value="F:ATP binding"/>
    <property type="evidence" value="ECO:0007669"/>
    <property type="project" value="UniProtKB-UniRule"/>
</dbReference>
<keyword evidence="5 7" id="KW-0067">ATP-binding</keyword>
<dbReference type="STRING" id="1524254.PHACT_14240"/>
<dbReference type="EC" id="6.3.5.1" evidence="7 8"/>
<evidence type="ECO:0000256" key="1">
    <source>
        <dbReference type="ARBA" id="ARBA00005188"/>
    </source>
</evidence>
<evidence type="ECO:0000313" key="11">
    <source>
        <dbReference type="EMBL" id="OFE11277.1"/>
    </source>
</evidence>
<dbReference type="InterPro" id="IPR003694">
    <property type="entry name" value="NAD_synthase"/>
</dbReference>
<feature type="binding site" evidence="7">
    <location>
        <position position="531"/>
    </location>
    <ligand>
        <name>deamido-NAD(+)</name>
        <dbReference type="ChEBI" id="CHEBI:58437"/>
        <note>ligand shared between two neighboring subunits</note>
    </ligand>
</feature>
<evidence type="ECO:0000256" key="7">
    <source>
        <dbReference type="HAMAP-Rule" id="MF_02090"/>
    </source>
</evidence>
<dbReference type="AlphaFoldDB" id="A0A1E8CGC8"/>
<comment type="catalytic activity">
    <reaction evidence="7 8">
        <text>deamido-NAD(+) + L-glutamine + ATP + H2O = L-glutamate + AMP + diphosphate + NAD(+) + H(+)</text>
        <dbReference type="Rhea" id="RHEA:24384"/>
        <dbReference type="ChEBI" id="CHEBI:15377"/>
        <dbReference type="ChEBI" id="CHEBI:15378"/>
        <dbReference type="ChEBI" id="CHEBI:29985"/>
        <dbReference type="ChEBI" id="CHEBI:30616"/>
        <dbReference type="ChEBI" id="CHEBI:33019"/>
        <dbReference type="ChEBI" id="CHEBI:57540"/>
        <dbReference type="ChEBI" id="CHEBI:58359"/>
        <dbReference type="ChEBI" id="CHEBI:58437"/>
        <dbReference type="ChEBI" id="CHEBI:456215"/>
        <dbReference type="EC" id="6.3.5.1"/>
    </reaction>
</comment>
<feature type="active site" description="Nucleophile; for glutaminase activity" evidence="7">
    <location>
        <position position="149"/>
    </location>
</feature>
<dbReference type="InterPro" id="IPR014729">
    <property type="entry name" value="Rossmann-like_a/b/a_fold"/>
</dbReference>
<feature type="binding site" evidence="7">
    <location>
        <begin position="303"/>
        <end position="310"/>
    </location>
    <ligand>
        <name>ATP</name>
        <dbReference type="ChEBI" id="CHEBI:30616"/>
    </ligand>
</feature>
<dbReference type="Pfam" id="PF00795">
    <property type="entry name" value="CN_hydrolase"/>
    <property type="match status" value="1"/>
</dbReference>
<dbReference type="GO" id="GO:0003952">
    <property type="term" value="F:NAD+ synthase (glutamine-hydrolyzing) activity"/>
    <property type="evidence" value="ECO:0007669"/>
    <property type="project" value="UniProtKB-UniRule"/>
</dbReference>
<dbReference type="RefSeq" id="WP_070119211.1">
    <property type="nucleotide sequence ID" value="NZ_CAXATG010000006.1"/>
</dbReference>
<name>A0A1E8CGC8_9GAMM</name>
<protein>
    <recommendedName>
        <fullName evidence="7 8">Glutamine-dependent NAD(+) synthetase</fullName>
        <ecNumber evidence="7 8">6.3.5.1</ecNumber>
    </recommendedName>
    <alternativeName>
        <fullName evidence="7 8">NAD(+) synthase [glutamine-hydrolyzing]</fullName>
    </alternativeName>
</protein>
<dbReference type="OrthoDB" id="9760188at2"/>
<dbReference type="Gene3D" id="3.60.110.10">
    <property type="entry name" value="Carbon-nitrogen hydrolase"/>
    <property type="match status" value="1"/>
</dbReference>
<dbReference type="Pfam" id="PF02540">
    <property type="entry name" value="NAD_synthase"/>
    <property type="match status" value="1"/>
</dbReference>
<proteinExistence type="inferred from homology"/>
<dbReference type="NCBIfam" id="NF010588">
    <property type="entry name" value="PRK13981.1"/>
    <property type="match status" value="1"/>
</dbReference>
<evidence type="ECO:0000259" key="10">
    <source>
        <dbReference type="PROSITE" id="PS50263"/>
    </source>
</evidence>
<dbReference type="PANTHER" id="PTHR23090:SF9">
    <property type="entry name" value="GLUTAMINE-DEPENDENT NAD(+) SYNTHETASE"/>
    <property type="match status" value="1"/>
</dbReference>
<comment type="similarity">
    <text evidence="2 7 8">In the C-terminal section; belongs to the NAD synthetase family.</text>
</comment>
<dbReference type="PIRSF" id="PIRSF006630">
    <property type="entry name" value="NADS_GAT"/>
    <property type="match status" value="1"/>
</dbReference>
<evidence type="ECO:0000256" key="8">
    <source>
        <dbReference type="PIRNR" id="PIRNR006630"/>
    </source>
</evidence>